<dbReference type="InterPro" id="IPR036388">
    <property type="entry name" value="WH-like_DNA-bd_sf"/>
</dbReference>
<dbReference type="InterPro" id="IPR013249">
    <property type="entry name" value="RNA_pol_sigma70_r4_t2"/>
</dbReference>
<dbReference type="PANTHER" id="PTHR43133">
    <property type="entry name" value="RNA POLYMERASE ECF-TYPE SIGMA FACTO"/>
    <property type="match status" value="1"/>
</dbReference>
<dbReference type="SUPFAM" id="SSF88659">
    <property type="entry name" value="Sigma3 and sigma4 domains of RNA polymerase sigma factors"/>
    <property type="match status" value="1"/>
</dbReference>
<protein>
    <submittedName>
        <fullName evidence="9">RNA polymerase sigma-70 factor, ECF subfamily</fullName>
    </submittedName>
</protein>
<dbReference type="GO" id="GO:0006352">
    <property type="term" value="P:DNA-templated transcription initiation"/>
    <property type="evidence" value="ECO:0007669"/>
    <property type="project" value="InterPro"/>
</dbReference>
<dbReference type="PANTHER" id="PTHR43133:SF8">
    <property type="entry name" value="RNA POLYMERASE SIGMA FACTOR HI_1459-RELATED"/>
    <property type="match status" value="1"/>
</dbReference>
<evidence type="ECO:0000256" key="5">
    <source>
        <dbReference type="ARBA" id="ARBA00023163"/>
    </source>
</evidence>
<evidence type="ECO:0000256" key="4">
    <source>
        <dbReference type="ARBA" id="ARBA00023125"/>
    </source>
</evidence>
<dbReference type="InterPro" id="IPR013325">
    <property type="entry name" value="RNA_pol_sigma_r2"/>
</dbReference>
<dbReference type="InterPro" id="IPR014284">
    <property type="entry name" value="RNA_pol_sigma-70_dom"/>
</dbReference>
<dbReference type="InterPro" id="IPR007627">
    <property type="entry name" value="RNA_pol_sigma70_r2"/>
</dbReference>
<keyword evidence="2" id="KW-0805">Transcription regulation</keyword>
<dbReference type="InterPro" id="IPR039425">
    <property type="entry name" value="RNA_pol_sigma-70-like"/>
</dbReference>
<sequence>MSKETSGFGQPTDAATIRAASRGNQRAQHTIFERYKNAVLRTLIGMCHDRELARDLAQEVFIQAFRKLHQVNQPQAFGAWLKRLTVRAALSYFRSQPPPHEPLDEALHAQPAWTQPIDQLLQVRDIATLINQLTAPERYSVWLYLGEGYSHEEIATLTGEAAATVRKRYQRALAKLQAYVSQKES</sequence>
<dbReference type="GO" id="GO:0003677">
    <property type="term" value="F:DNA binding"/>
    <property type="evidence" value="ECO:0007669"/>
    <property type="project" value="UniProtKB-KW"/>
</dbReference>
<gene>
    <name evidence="9" type="ORF">SAMN02927930_00438</name>
</gene>
<dbReference type="Gene3D" id="1.10.10.10">
    <property type="entry name" value="Winged helix-like DNA-binding domain superfamily/Winged helix DNA-binding domain"/>
    <property type="match status" value="1"/>
</dbReference>
<keyword evidence="10" id="KW-1185">Reference proteome</keyword>
<accession>A0A1G6ASR6</accession>
<dbReference type="STRING" id="1159017.SAMN02927930_00438"/>
<evidence type="ECO:0000313" key="9">
    <source>
        <dbReference type="EMBL" id="SDB11233.1"/>
    </source>
</evidence>
<dbReference type="Proteomes" id="UP000199626">
    <property type="component" value="Unassembled WGS sequence"/>
</dbReference>
<evidence type="ECO:0000259" key="7">
    <source>
        <dbReference type="Pfam" id="PF04542"/>
    </source>
</evidence>
<evidence type="ECO:0000313" key="10">
    <source>
        <dbReference type="Proteomes" id="UP000199626"/>
    </source>
</evidence>
<dbReference type="SUPFAM" id="SSF88946">
    <property type="entry name" value="Sigma2 domain of RNA polymerase sigma factors"/>
    <property type="match status" value="1"/>
</dbReference>
<reference evidence="10" key="1">
    <citation type="submission" date="2016-10" db="EMBL/GenBank/DDBJ databases">
        <authorList>
            <person name="Varghese N."/>
            <person name="Submissions S."/>
        </authorList>
    </citation>
    <scope>NUCLEOTIDE SEQUENCE [LARGE SCALE GENOMIC DNA]</scope>
    <source>
        <strain evidence="10">CGMCC 1.10824</strain>
    </source>
</reference>
<dbReference type="AlphaFoldDB" id="A0A1G6ASR6"/>
<organism evidence="9 10">
    <name type="scientific">Pseudidiomarina indica</name>
    <dbReference type="NCBI Taxonomy" id="1159017"/>
    <lineage>
        <taxon>Bacteria</taxon>
        <taxon>Pseudomonadati</taxon>
        <taxon>Pseudomonadota</taxon>
        <taxon>Gammaproteobacteria</taxon>
        <taxon>Alteromonadales</taxon>
        <taxon>Idiomarinaceae</taxon>
        <taxon>Pseudidiomarina</taxon>
    </lineage>
</organism>
<keyword evidence="5" id="KW-0804">Transcription</keyword>
<dbReference type="RefSeq" id="WP_176754887.1">
    <property type="nucleotide sequence ID" value="NZ_FMXN01000002.1"/>
</dbReference>
<evidence type="ECO:0000256" key="3">
    <source>
        <dbReference type="ARBA" id="ARBA00023082"/>
    </source>
</evidence>
<evidence type="ECO:0000256" key="1">
    <source>
        <dbReference type="ARBA" id="ARBA00010641"/>
    </source>
</evidence>
<evidence type="ECO:0000256" key="6">
    <source>
        <dbReference type="SAM" id="MobiDB-lite"/>
    </source>
</evidence>
<name>A0A1G6ASR6_9GAMM</name>
<feature type="domain" description="RNA polymerase sigma-70 region 2" evidence="7">
    <location>
        <begin position="31"/>
        <end position="96"/>
    </location>
</feature>
<dbReference type="InterPro" id="IPR013324">
    <property type="entry name" value="RNA_pol_sigma_r3/r4-like"/>
</dbReference>
<keyword evidence="3" id="KW-0731">Sigma factor</keyword>
<dbReference type="Pfam" id="PF04542">
    <property type="entry name" value="Sigma70_r2"/>
    <property type="match status" value="1"/>
</dbReference>
<feature type="domain" description="RNA polymerase sigma factor 70 region 4 type 2" evidence="8">
    <location>
        <begin position="125"/>
        <end position="176"/>
    </location>
</feature>
<evidence type="ECO:0000256" key="2">
    <source>
        <dbReference type="ARBA" id="ARBA00023015"/>
    </source>
</evidence>
<dbReference type="Pfam" id="PF08281">
    <property type="entry name" value="Sigma70_r4_2"/>
    <property type="match status" value="1"/>
</dbReference>
<dbReference type="GO" id="GO:0016987">
    <property type="term" value="F:sigma factor activity"/>
    <property type="evidence" value="ECO:0007669"/>
    <property type="project" value="UniProtKB-KW"/>
</dbReference>
<comment type="similarity">
    <text evidence="1">Belongs to the sigma-70 factor family. ECF subfamily.</text>
</comment>
<proteinExistence type="inferred from homology"/>
<feature type="region of interest" description="Disordered" evidence="6">
    <location>
        <begin position="1"/>
        <end position="23"/>
    </location>
</feature>
<dbReference type="EMBL" id="FMXN01000002">
    <property type="protein sequence ID" value="SDB11233.1"/>
    <property type="molecule type" value="Genomic_DNA"/>
</dbReference>
<evidence type="ECO:0000259" key="8">
    <source>
        <dbReference type="Pfam" id="PF08281"/>
    </source>
</evidence>
<dbReference type="NCBIfam" id="TIGR02937">
    <property type="entry name" value="sigma70-ECF"/>
    <property type="match status" value="1"/>
</dbReference>
<keyword evidence="4" id="KW-0238">DNA-binding</keyword>
<dbReference type="Gene3D" id="1.10.1740.10">
    <property type="match status" value="1"/>
</dbReference>